<comment type="cofactor">
    <cofactor evidence="7">
        <name>Zn(2+)</name>
        <dbReference type="ChEBI" id="CHEBI:29105"/>
    </cofactor>
    <text evidence="7">Binds 1 zinc ion per subunit.</text>
</comment>
<protein>
    <recommendedName>
        <fullName evidence="7">Superoxide dismutase [Cu-Zn]</fullName>
        <ecNumber evidence="7">1.15.1.1</ecNumber>
    </recommendedName>
</protein>
<comment type="function">
    <text evidence="7">Destroys radicals which are normally produced within the cells and which are toxic to biological systems.</text>
</comment>
<dbReference type="CDD" id="cd00305">
    <property type="entry name" value="Cu-Zn_Superoxide_Dismutase"/>
    <property type="match status" value="1"/>
</dbReference>
<feature type="domain" description="Superoxide dismutase copper/zinc binding" evidence="8">
    <location>
        <begin position="14"/>
        <end position="149"/>
    </location>
</feature>
<keyword evidence="3 7" id="KW-0862">Zinc</keyword>
<dbReference type="GO" id="GO:0005507">
    <property type="term" value="F:copper ion binding"/>
    <property type="evidence" value="ECO:0007669"/>
    <property type="project" value="InterPro"/>
</dbReference>
<dbReference type="EC" id="1.15.1.1" evidence="7"/>
<evidence type="ECO:0000313" key="9">
    <source>
        <dbReference type="Proteomes" id="UP000887565"/>
    </source>
</evidence>
<keyword evidence="2 7" id="KW-0479">Metal-binding</keyword>
<organism evidence="9 10">
    <name type="scientific">Romanomermis culicivorax</name>
    <name type="common">Nematode worm</name>
    <dbReference type="NCBI Taxonomy" id="13658"/>
    <lineage>
        <taxon>Eukaryota</taxon>
        <taxon>Metazoa</taxon>
        <taxon>Ecdysozoa</taxon>
        <taxon>Nematoda</taxon>
        <taxon>Enoplea</taxon>
        <taxon>Dorylaimia</taxon>
        <taxon>Mermithida</taxon>
        <taxon>Mermithoidea</taxon>
        <taxon>Mermithidae</taxon>
        <taxon>Romanomermis</taxon>
    </lineage>
</organism>
<dbReference type="Pfam" id="PF00080">
    <property type="entry name" value="Sod_Cu"/>
    <property type="match status" value="1"/>
</dbReference>
<evidence type="ECO:0000256" key="5">
    <source>
        <dbReference type="ARBA" id="ARBA00023002"/>
    </source>
</evidence>
<dbReference type="AlphaFoldDB" id="A0A915I5B5"/>
<dbReference type="WBParaSite" id="nRc.2.0.1.t09332-RA">
    <property type="protein sequence ID" value="nRc.2.0.1.t09332-RA"/>
    <property type="gene ID" value="nRc.2.0.1.g09332"/>
</dbReference>
<dbReference type="InterPro" id="IPR024134">
    <property type="entry name" value="SOD_Cu/Zn_/chaperone"/>
</dbReference>
<keyword evidence="6 7" id="KW-0186">Copper</keyword>
<dbReference type="GO" id="GO:0004784">
    <property type="term" value="F:superoxide dismutase activity"/>
    <property type="evidence" value="ECO:0007669"/>
    <property type="project" value="UniProtKB-EC"/>
</dbReference>
<evidence type="ECO:0000256" key="4">
    <source>
        <dbReference type="ARBA" id="ARBA00022862"/>
    </source>
</evidence>
<proteinExistence type="inferred from homology"/>
<keyword evidence="5 7" id="KW-0560">Oxidoreductase</keyword>
<comment type="catalytic activity">
    <reaction evidence="7">
        <text>2 superoxide + 2 H(+) = H2O2 + O2</text>
        <dbReference type="Rhea" id="RHEA:20696"/>
        <dbReference type="ChEBI" id="CHEBI:15378"/>
        <dbReference type="ChEBI" id="CHEBI:15379"/>
        <dbReference type="ChEBI" id="CHEBI:16240"/>
        <dbReference type="ChEBI" id="CHEBI:18421"/>
        <dbReference type="EC" id="1.15.1.1"/>
    </reaction>
</comment>
<dbReference type="PROSITE" id="PS00332">
    <property type="entry name" value="SOD_CU_ZN_2"/>
    <property type="match status" value="1"/>
</dbReference>
<evidence type="ECO:0000256" key="1">
    <source>
        <dbReference type="ARBA" id="ARBA00010457"/>
    </source>
</evidence>
<dbReference type="PANTHER" id="PTHR10003">
    <property type="entry name" value="SUPEROXIDE DISMUTASE CU-ZN -RELATED"/>
    <property type="match status" value="1"/>
</dbReference>
<dbReference type="PRINTS" id="PR00068">
    <property type="entry name" value="CUZNDISMTASE"/>
</dbReference>
<keyword evidence="4" id="KW-0049">Antioxidant</keyword>
<dbReference type="SUPFAM" id="SSF49329">
    <property type="entry name" value="Cu,Zn superoxide dismutase-like"/>
    <property type="match status" value="1"/>
</dbReference>
<evidence type="ECO:0000313" key="10">
    <source>
        <dbReference type="WBParaSite" id="nRc.2.0.1.t09332-RA"/>
    </source>
</evidence>
<evidence type="ECO:0000256" key="2">
    <source>
        <dbReference type="ARBA" id="ARBA00022723"/>
    </source>
</evidence>
<name>A0A915I5B5_ROMCU</name>
<dbReference type="FunFam" id="2.60.40.200:FF:000001">
    <property type="entry name" value="Superoxide dismutase [Cu-Zn]"/>
    <property type="match status" value="1"/>
</dbReference>
<evidence type="ECO:0000256" key="6">
    <source>
        <dbReference type="ARBA" id="ARBA00023008"/>
    </source>
</evidence>
<dbReference type="Gene3D" id="2.60.40.200">
    <property type="entry name" value="Superoxide dismutase, copper/zinc binding domain"/>
    <property type="match status" value="1"/>
</dbReference>
<evidence type="ECO:0000256" key="3">
    <source>
        <dbReference type="ARBA" id="ARBA00022833"/>
    </source>
</evidence>
<evidence type="ECO:0000256" key="7">
    <source>
        <dbReference type="RuleBase" id="RU000393"/>
    </source>
</evidence>
<dbReference type="InterPro" id="IPR018152">
    <property type="entry name" value="SOD_Cu/Zn_BS"/>
</dbReference>
<dbReference type="InterPro" id="IPR001424">
    <property type="entry name" value="SOD_Cu_Zn_dom"/>
</dbReference>
<evidence type="ECO:0000259" key="8">
    <source>
        <dbReference type="Pfam" id="PF00080"/>
    </source>
</evidence>
<dbReference type="OMA" id="CGTIWIK"/>
<dbReference type="Proteomes" id="UP000887565">
    <property type="component" value="Unplaced"/>
</dbReference>
<dbReference type="InterPro" id="IPR036423">
    <property type="entry name" value="SOD-like_Cu/Zn_dom_sf"/>
</dbReference>
<comment type="cofactor">
    <cofactor evidence="7">
        <name>Cu cation</name>
        <dbReference type="ChEBI" id="CHEBI:23378"/>
    </cofactor>
    <text evidence="7">Binds 1 copper ion per subunit.</text>
</comment>
<dbReference type="PROSITE" id="PS00087">
    <property type="entry name" value="SOD_CU_ZN_1"/>
    <property type="match status" value="1"/>
</dbReference>
<reference evidence="10" key="1">
    <citation type="submission" date="2022-11" db="UniProtKB">
        <authorList>
            <consortium name="WormBaseParasite"/>
        </authorList>
    </citation>
    <scope>IDENTIFICATION</scope>
</reference>
<keyword evidence="9" id="KW-1185">Reference proteome</keyword>
<comment type="similarity">
    <text evidence="1 7">Belongs to the Cu-Zn superoxide dismutase family.</text>
</comment>
<sequence>MSKGVCVLNGERGVRGVIRLEKNQDNGSTRIYGEICGLTEGLHAFHVHEFGDLSEGCVTAGPHFNPFKMAHGGPEDEVRHVGDLGNIVADSNGVAKIDITDHRISIMGENSVIGRSMVVHQNADDLGKGGNEESLRTGNAGSRVACGVIGLSIR</sequence>
<accession>A0A915I5B5</accession>